<evidence type="ECO:0000313" key="10">
    <source>
        <dbReference type="EMBL" id="OAA65410.1"/>
    </source>
</evidence>
<dbReference type="PANTHER" id="PTHR46187">
    <property type="entry name" value="ALKALINE CERAMIDASE 3"/>
    <property type="match status" value="1"/>
</dbReference>
<keyword evidence="3 9" id="KW-0812">Transmembrane</keyword>
<feature type="binding site" evidence="7">
    <location>
        <position position="25"/>
    </location>
    <ligand>
        <name>Ca(2+)</name>
        <dbReference type="ChEBI" id="CHEBI:29108"/>
    </ligand>
</feature>
<evidence type="ECO:0000256" key="8">
    <source>
        <dbReference type="PIRSR" id="PIRSR608901-2"/>
    </source>
</evidence>
<feature type="binding site" evidence="7">
    <location>
        <position position="38"/>
    </location>
    <ligand>
        <name>Ca(2+)</name>
        <dbReference type="ChEBI" id="CHEBI:29108"/>
    </ligand>
</feature>
<dbReference type="GO" id="GO:0016811">
    <property type="term" value="F:hydrolase activity, acting on carbon-nitrogen (but not peptide) bonds, in linear amides"/>
    <property type="evidence" value="ECO:0007669"/>
    <property type="project" value="InterPro"/>
</dbReference>
<feature type="binding site" evidence="8">
    <location>
        <position position="241"/>
    </location>
    <ligand>
        <name>Zn(2+)</name>
        <dbReference type="ChEBI" id="CHEBI:29105"/>
        <note>catalytic</note>
    </ligand>
</feature>
<reference evidence="10 11" key="1">
    <citation type="journal article" date="2016" name="Genome Biol. Evol.">
        <title>Divergent and convergent evolution of fungal pathogenicity.</title>
        <authorList>
            <person name="Shang Y."/>
            <person name="Xiao G."/>
            <person name="Zheng P."/>
            <person name="Cen K."/>
            <person name="Zhan S."/>
            <person name="Wang C."/>
        </authorList>
    </citation>
    <scope>NUCLEOTIDE SEQUENCE [LARGE SCALE GENOMIC DNA]</scope>
    <source>
        <strain evidence="10 11">RCEF 264</strain>
    </source>
</reference>
<dbReference type="GO" id="GO:0046514">
    <property type="term" value="P:ceramide catabolic process"/>
    <property type="evidence" value="ECO:0007669"/>
    <property type="project" value="TreeGrafter"/>
</dbReference>
<comment type="similarity">
    <text evidence="2">Belongs to the alkaline ceramidase family.</text>
</comment>
<dbReference type="InterPro" id="IPR008901">
    <property type="entry name" value="ACER"/>
</dbReference>
<evidence type="ECO:0000256" key="9">
    <source>
        <dbReference type="SAM" id="Phobius"/>
    </source>
</evidence>
<evidence type="ECO:0000256" key="5">
    <source>
        <dbReference type="ARBA" id="ARBA00022989"/>
    </source>
</evidence>
<comment type="caution">
    <text evidence="10">The sequence shown here is derived from an EMBL/GenBank/DDBJ whole genome shotgun (WGS) entry which is preliminary data.</text>
</comment>
<dbReference type="GO" id="GO:0005789">
    <property type="term" value="C:endoplasmic reticulum membrane"/>
    <property type="evidence" value="ECO:0007669"/>
    <property type="project" value="TreeGrafter"/>
</dbReference>
<dbReference type="GO" id="GO:0046872">
    <property type="term" value="F:metal ion binding"/>
    <property type="evidence" value="ECO:0007669"/>
    <property type="project" value="UniProtKB-KW"/>
</dbReference>
<feature type="transmembrane region" description="Helical" evidence="9">
    <location>
        <begin position="238"/>
        <end position="257"/>
    </location>
</feature>
<keyword evidence="8" id="KW-0862">Zinc</keyword>
<evidence type="ECO:0000256" key="3">
    <source>
        <dbReference type="ARBA" id="ARBA00022692"/>
    </source>
</evidence>
<keyword evidence="7" id="KW-0106">Calcium</keyword>
<name>A0A162MQU0_9HYPO</name>
<evidence type="ECO:0000256" key="1">
    <source>
        <dbReference type="ARBA" id="ARBA00004141"/>
    </source>
</evidence>
<proteinExistence type="inferred from homology"/>
<keyword evidence="6 9" id="KW-0472">Membrane</keyword>
<feature type="binding site" evidence="8">
    <location>
        <position position="237"/>
    </location>
    <ligand>
        <name>Zn(2+)</name>
        <dbReference type="ChEBI" id="CHEBI:29105"/>
        <note>catalytic</note>
    </ligand>
</feature>
<keyword evidence="7" id="KW-0479">Metal-binding</keyword>
<keyword evidence="11" id="KW-1185">Reference proteome</keyword>
<dbReference type="GO" id="GO:0046513">
    <property type="term" value="P:ceramide biosynthetic process"/>
    <property type="evidence" value="ECO:0007669"/>
    <property type="project" value="TreeGrafter"/>
</dbReference>
<gene>
    <name evidence="10" type="ORF">SPI_02197</name>
</gene>
<dbReference type="OrthoDB" id="187171at2759"/>
<evidence type="ECO:0000313" key="11">
    <source>
        <dbReference type="Proteomes" id="UP000076874"/>
    </source>
</evidence>
<dbReference type="Pfam" id="PF05875">
    <property type="entry name" value="Ceramidase"/>
    <property type="match status" value="1"/>
</dbReference>
<keyword evidence="4" id="KW-0378">Hydrolase</keyword>
<evidence type="ECO:0000256" key="6">
    <source>
        <dbReference type="ARBA" id="ARBA00023136"/>
    </source>
</evidence>
<dbReference type="PANTHER" id="PTHR46187:SF3">
    <property type="entry name" value="ALKALINE CERAMIDASE 3"/>
    <property type="match status" value="1"/>
</dbReference>
<feature type="binding site" evidence="8">
    <location>
        <position position="86"/>
    </location>
    <ligand>
        <name>Zn(2+)</name>
        <dbReference type="ChEBI" id="CHEBI:29105"/>
        <note>catalytic</note>
    </ligand>
</feature>
<keyword evidence="5 9" id="KW-1133">Transmembrane helix</keyword>
<feature type="transmembrane region" description="Helical" evidence="9">
    <location>
        <begin position="123"/>
        <end position="141"/>
    </location>
</feature>
<accession>A0A162MQU0</accession>
<sequence>MSFLQIPYRKARDGFWGAQTSTLNWCEEDYNITAYCAELVNSATNLTFIWLGVRGIRDCLRFNHPPIFIVAFLGYIVVGLGSIAFHSTLKYSMQLADELPMIYTTCILGYATFSYAASRLVSVLVGLAMFGLALFITVVYYVTKDPVFHQCSFAALTIAVVFRAMFTMEYQLRPALQIRSPGRTDVVMRQLWTLSFVGITLFLVGFTIWNLDNIYCVHLRTWREILLLPWAIVLEGHGWWHLFTGLAYYFIIWRLWLHRCLDGSENQYMLQLDSPFTSIPRVVTVSAVHLDNGSAKKRND</sequence>
<dbReference type="AlphaFoldDB" id="A0A162MQU0"/>
<protein>
    <submittedName>
        <fullName evidence="10">Alkaline dihydroceramidase</fullName>
    </submittedName>
</protein>
<comment type="cofactor">
    <cofactor evidence="8">
        <name>Zn(2+)</name>
        <dbReference type="ChEBI" id="CHEBI:29105"/>
    </cofactor>
</comment>
<evidence type="ECO:0000256" key="7">
    <source>
        <dbReference type="PIRSR" id="PIRSR608901-1"/>
    </source>
</evidence>
<comment type="subcellular location">
    <subcellularLocation>
        <location evidence="1">Membrane</location>
        <topology evidence="1">Multi-pass membrane protein</topology>
    </subcellularLocation>
</comment>
<evidence type="ECO:0000256" key="4">
    <source>
        <dbReference type="ARBA" id="ARBA00022801"/>
    </source>
</evidence>
<feature type="transmembrane region" description="Helical" evidence="9">
    <location>
        <begin position="99"/>
        <end position="116"/>
    </location>
</feature>
<feature type="binding site" evidence="7">
    <location>
        <position position="27"/>
    </location>
    <ligand>
        <name>Ca(2+)</name>
        <dbReference type="ChEBI" id="CHEBI:29108"/>
    </ligand>
</feature>
<dbReference type="EMBL" id="AZHD01000003">
    <property type="protein sequence ID" value="OAA65410.1"/>
    <property type="molecule type" value="Genomic_DNA"/>
</dbReference>
<organism evidence="10 11">
    <name type="scientific">Niveomyces insectorum RCEF 264</name>
    <dbReference type="NCBI Taxonomy" id="1081102"/>
    <lineage>
        <taxon>Eukaryota</taxon>
        <taxon>Fungi</taxon>
        <taxon>Dikarya</taxon>
        <taxon>Ascomycota</taxon>
        <taxon>Pezizomycotina</taxon>
        <taxon>Sordariomycetes</taxon>
        <taxon>Hypocreomycetidae</taxon>
        <taxon>Hypocreales</taxon>
        <taxon>Cordycipitaceae</taxon>
        <taxon>Niveomyces</taxon>
    </lineage>
</organism>
<feature type="transmembrane region" description="Helical" evidence="9">
    <location>
        <begin position="187"/>
        <end position="209"/>
    </location>
</feature>
<dbReference type="Proteomes" id="UP000076874">
    <property type="component" value="Unassembled WGS sequence"/>
</dbReference>
<evidence type="ECO:0000256" key="2">
    <source>
        <dbReference type="ARBA" id="ARBA00009780"/>
    </source>
</evidence>
<dbReference type="STRING" id="1081102.A0A162MQU0"/>
<feature type="transmembrane region" description="Helical" evidence="9">
    <location>
        <begin position="67"/>
        <end position="87"/>
    </location>
</feature>
<feature type="transmembrane region" description="Helical" evidence="9">
    <location>
        <begin position="147"/>
        <end position="166"/>
    </location>
</feature>